<dbReference type="PANTHER" id="PTHR23155:SF1028">
    <property type="entry name" value="OS08G0174800 PROTEIN"/>
    <property type="match status" value="1"/>
</dbReference>
<dbReference type="AlphaFoldDB" id="A0A811PMB1"/>
<accession>A0A811PMB1</accession>
<dbReference type="SUPFAM" id="SSF52540">
    <property type="entry name" value="P-loop containing nucleoside triphosphate hydrolases"/>
    <property type="match status" value="1"/>
</dbReference>
<feature type="domain" description="Disease resistance R13L4/SHOC-2-like LRR" evidence="3">
    <location>
        <begin position="217"/>
        <end position="593"/>
    </location>
</feature>
<dbReference type="GO" id="GO:0043531">
    <property type="term" value="F:ADP binding"/>
    <property type="evidence" value="ECO:0007669"/>
    <property type="project" value="InterPro"/>
</dbReference>
<gene>
    <name evidence="4" type="ORF">NCGR_LOCUS31109</name>
</gene>
<dbReference type="InterPro" id="IPR032675">
    <property type="entry name" value="LRR_dom_sf"/>
</dbReference>
<evidence type="ECO:0008006" key="6">
    <source>
        <dbReference type="Google" id="ProtNLM"/>
    </source>
</evidence>
<keyword evidence="5" id="KW-1185">Reference proteome</keyword>
<dbReference type="SUPFAM" id="SSF52058">
    <property type="entry name" value="L domain-like"/>
    <property type="match status" value="1"/>
</dbReference>
<dbReference type="PANTHER" id="PTHR23155">
    <property type="entry name" value="DISEASE RESISTANCE PROTEIN RP"/>
    <property type="match status" value="1"/>
</dbReference>
<name>A0A811PMB1_9POAL</name>
<reference evidence="4" key="1">
    <citation type="submission" date="2020-10" db="EMBL/GenBank/DDBJ databases">
        <authorList>
            <person name="Han B."/>
            <person name="Lu T."/>
            <person name="Zhao Q."/>
            <person name="Huang X."/>
            <person name="Zhao Y."/>
        </authorList>
    </citation>
    <scope>NUCLEOTIDE SEQUENCE</scope>
</reference>
<dbReference type="InterPro" id="IPR027417">
    <property type="entry name" value="P-loop_NTPase"/>
</dbReference>
<dbReference type="PRINTS" id="PR00364">
    <property type="entry name" value="DISEASERSIST"/>
</dbReference>
<feature type="domain" description="NB-ARC" evidence="2">
    <location>
        <begin position="30"/>
        <end position="168"/>
    </location>
</feature>
<dbReference type="Proteomes" id="UP000604825">
    <property type="component" value="Unassembled WGS sequence"/>
</dbReference>
<dbReference type="Gene3D" id="3.40.50.300">
    <property type="entry name" value="P-loop containing nucleotide triphosphate hydrolases"/>
    <property type="match status" value="1"/>
</dbReference>
<dbReference type="Pfam" id="PF23598">
    <property type="entry name" value="LRR_14"/>
    <property type="match status" value="1"/>
</dbReference>
<dbReference type="InterPro" id="IPR002182">
    <property type="entry name" value="NB-ARC"/>
</dbReference>
<sequence>MATAACVSVTTGVMKPLLPKLSELPEDDNVGKTTTANQVYHHAITRQFPRVKLSVSVSRSPNMMEILRDIARVGITDTAEDDEKQLVSKLQEHLQNKRYFVAIHDLWDTKAWETIMLALLNNDYENRIITTTRSVAVVSCCSFEGGYVYHMEDLDSTDSKKLIFRRVFCSEGSHYPHLEYVPDEILGKYGGLPVATIIVSNALADQHTKAEWERVLHALGSGLPMLTFLMPLATLHVLILEAWYLKDHHLENIEKLFYLKYLHLRSYSITNLPRKIGELQYLETLDIRGTAIVELPSTMAKLQRLAHLYVDWNITFPDGMIGKMHSLEELMTYGVKSWEQGKALQDFSKLTKLRRLALKWSFDWPEGLEGISQAESFYSRVGTLLASCSLHSLYIVDASYVHYPLSLDMWRPTAPCILQILQLKQCMVYAVPNWVASLGNLRVLELNTFFMRSEDVEILGAISSLLFLKLVTIGGANGKIIVHGSNRFRSLKYFSLFITGACGTSLEFEEGSMPKVEHLKLEFPVHNMSCISSAFNLGIQHLSALSKVEIKIVGDCDNDINYVPVEVLDHGIVNCIAYAIKNAVETLPKHPTIRFETEYNDGCEHFRSVLRWINQKYGVLTEWFKVWEIEAEMTEQASSWRDFIF</sequence>
<protein>
    <recommendedName>
        <fullName evidence="6">NB-ARC domain-containing protein</fullName>
    </recommendedName>
</protein>
<keyword evidence="1" id="KW-0677">Repeat</keyword>
<evidence type="ECO:0000256" key="1">
    <source>
        <dbReference type="ARBA" id="ARBA00022737"/>
    </source>
</evidence>
<evidence type="ECO:0000313" key="5">
    <source>
        <dbReference type="Proteomes" id="UP000604825"/>
    </source>
</evidence>
<dbReference type="OrthoDB" id="664121at2759"/>
<dbReference type="InterPro" id="IPR044974">
    <property type="entry name" value="Disease_R_plants"/>
</dbReference>
<dbReference type="Gene3D" id="3.80.10.10">
    <property type="entry name" value="Ribonuclease Inhibitor"/>
    <property type="match status" value="1"/>
</dbReference>
<dbReference type="GO" id="GO:0098542">
    <property type="term" value="P:defense response to other organism"/>
    <property type="evidence" value="ECO:0007669"/>
    <property type="project" value="TreeGrafter"/>
</dbReference>
<dbReference type="InterPro" id="IPR055414">
    <property type="entry name" value="LRR_R13L4/SHOC2-like"/>
</dbReference>
<comment type="caution">
    <text evidence="4">The sequence shown here is derived from an EMBL/GenBank/DDBJ whole genome shotgun (WGS) entry which is preliminary data.</text>
</comment>
<evidence type="ECO:0000313" key="4">
    <source>
        <dbReference type="EMBL" id="CAD6246871.1"/>
    </source>
</evidence>
<evidence type="ECO:0000259" key="3">
    <source>
        <dbReference type="Pfam" id="PF23598"/>
    </source>
</evidence>
<evidence type="ECO:0000259" key="2">
    <source>
        <dbReference type="Pfam" id="PF00931"/>
    </source>
</evidence>
<dbReference type="EMBL" id="CAJGYO010000007">
    <property type="protein sequence ID" value="CAD6246871.1"/>
    <property type="molecule type" value="Genomic_DNA"/>
</dbReference>
<organism evidence="4 5">
    <name type="scientific">Miscanthus lutarioriparius</name>
    <dbReference type="NCBI Taxonomy" id="422564"/>
    <lineage>
        <taxon>Eukaryota</taxon>
        <taxon>Viridiplantae</taxon>
        <taxon>Streptophyta</taxon>
        <taxon>Embryophyta</taxon>
        <taxon>Tracheophyta</taxon>
        <taxon>Spermatophyta</taxon>
        <taxon>Magnoliopsida</taxon>
        <taxon>Liliopsida</taxon>
        <taxon>Poales</taxon>
        <taxon>Poaceae</taxon>
        <taxon>PACMAD clade</taxon>
        <taxon>Panicoideae</taxon>
        <taxon>Andropogonodae</taxon>
        <taxon>Andropogoneae</taxon>
        <taxon>Saccharinae</taxon>
        <taxon>Miscanthus</taxon>
    </lineage>
</organism>
<dbReference type="Pfam" id="PF00931">
    <property type="entry name" value="NB-ARC"/>
    <property type="match status" value="1"/>
</dbReference>
<proteinExistence type="predicted"/>